<evidence type="ECO:0000256" key="2">
    <source>
        <dbReference type="ARBA" id="ARBA00022692"/>
    </source>
</evidence>
<dbReference type="SUPFAM" id="SSF103473">
    <property type="entry name" value="MFS general substrate transporter"/>
    <property type="match status" value="1"/>
</dbReference>
<dbReference type="PROSITE" id="PS50850">
    <property type="entry name" value="MFS"/>
    <property type="match status" value="1"/>
</dbReference>
<organism evidence="7 8">
    <name type="scientific">Nocardiopsis tropica</name>
    <dbReference type="NCBI Taxonomy" id="109330"/>
    <lineage>
        <taxon>Bacteria</taxon>
        <taxon>Bacillati</taxon>
        <taxon>Actinomycetota</taxon>
        <taxon>Actinomycetes</taxon>
        <taxon>Streptosporangiales</taxon>
        <taxon>Nocardiopsidaceae</taxon>
        <taxon>Nocardiopsis</taxon>
    </lineage>
</organism>
<dbReference type="InterPro" id="IPR020846">
    <property type="entry name" value="MFS_dom"/>
</dbReference>
<evidence type="ECO:0000256" key="5">
    <source>
        <dbReference type="SAM" id="Phobius"/>
    </source>
</evidence>
<feature type="transmembrane region" description="Helical" evidence="5">
    <location>
        <begin position="426"/>
        <end position="448"/>
    </location>
</feature>
<feature type="transmembrane region" description="Helical" evidence="5">
    <location>
        <begin position="357"/>
        <end position="381"/>
    </location>
</feature>
<sequence length="462" mass="45269">MSTPPARGGVVLLAVLLSTLTFPLAITGASVALPAVGAELGGGPTALQWVVNSYNACFAAFLVCAGSVADAVGRRRVYAAGVLLFCAAGLLCLFARDVAVLNLFRALGGVGAAAAVAGGGAMLAATFEGPARARAFGLLGTVLGAGTAFGPAVAGLLVDTLGWRAAFAAPAVVAGLALALVPLMPAARGTGRPVDRPGAVLFTSALAVLIAALVEGPARGLPVVLAGLAVSALLLAAFVLVERRSPDPLVDVALLGNRRFVAYALAAAAFMAVLVPLLVYLPSYLIAVVGLGAAQAGLWLLMLTGPTLCLPALGAELAARLPHTAVVVGALVLCGAGSAGLLVLGPDATPWTLLLPFLLIGVGVGLTNGTVDGMAMGVVGVERTGVAAGVFNATRITVETVALACAGAVLAALTGGRLEGEGFTDAFHVVALALAGVAALAAAGVLVLGGRGEKEPEGAPLS</sequence>
<evidence type="ECO:0000259" key="6">
    <source>
        <dbReference type="PROSITE" id="PS50850"/>
    </source>
</evidence>
<dbReference type="RefSeq" id="WP_330161623.1">
    <property type="nucleotide sequence ID" value="NZ_BAAAJA010000012.1"/>
</dbReference>
<feature type="transmembrane region" description="Helical" evidence="5">
    <location>
        <begin position="163"/>
        <end position="186"/>
    </location>
</feature>
<feature type="transmembrane region" description="Helical" evidence="5">
    <location>
        <begin position="325"/>
        <end position="345"/>
    </location>
</feature>
<feature type="transmembrane region" description="Helical" evidence="5">
    <location>
        <begin position="47"/>
        <end position="65"/>
    </location>
</feature>
<feature type="transmembrane region" description="Helical" evidence="5">
    <location>
        <begin position="102"/>
        <end position="124"/>
    </location>
</feature>
<comment type="caution">
    <text evidence="7">The sequence shown here is derived from an EMBL/GenBank/DDBJ whole genome shotgun (WGS) entry which is preliminary data.</text>
</comment>
<protein>
    <submittedName>
        <fullName evidence="7">MFS transporter</fullName>
    </submittedName>
</protein>
<feature type="transmembrane region" description="Helical" evidence="5">
    <location>
        <begin position="198"/>
        <end position="214"/>
    </location>
</feature>
<keyword evidence="4 5" id="KW-0472">Membrane</keyword>
<proteinExistence type="predicted"/>
<dbReference type="InterPro" id="IPR036259">
    <property type="entry name" value="MFS_trans_sf"/>
</dbReference>
<dbReference type="Gene3D" id="1.20.1250.20">
    <property type="entry name" value="MFS general substrate transporter like domains"/>
    <property type="match status" value="1"/>
</dbReference>
<feature type="transmembrane region" description="Helical" evidence="5">
    <location>
        <begin position="260"/>
        <end position="279"/>
    </location>
</feature>
<dbReference type="PANTHER" id="PTHR42718">
    <property type="entry name" value="MAJOR FACILITATOR SUPERFAMILY MULTIDRUG TRANSPORTER MFSC"/>
    <property type="match status" value="1"/>
</dbReference>
<name>A0ABU7KZU7_9ACTN</name>
<dbReference type="Pfam" id="PF07690">
    <property type="entry name" value="MFS_1"/>
    <property type="match status" value="1"/>
</dbReference>
<gene>
    <name evidence="7" type="ORF">Q8A49_30340</name>
</gene>
<accession>A0ABU7KZU7</accession>
<feature type="transmembrane region" description="Helical" evidence="5">
    <location>
        <begin position="220"/>
        <end position="240"/>
    </location>
</feature>
<feature type="transmembrane region" description="Helical" evidence="5">
    <location>
        <begin position="136"/>
        <end position="157"/>
    </location>
</feature>
<feature type="domain" description="Major facilitator superfamily (MFS) profile" evidence="6">
    <location>
        <begin position="11"/>
        <end position="453"/>
    </location>
</feature>
<feature type="transmembrane region" description="Helical" evidence="5">
    <location>
        <begin position="393"/>
        <end position="414"/>
    </location>
</feature>
<keyword evidence="3 5" id="KW-1133">Transmembrane helix</keyword>
<evidence type="ECO:0000313" key="7">
    <source>
        <dbReference type="EMBL" id="MEE2054804.1"/>
    </source>
</evidence>
<evidence type="ECO:0000256" key="1">
    <source>
        <dbReference type="ARBA" id="ARBA00004651"/>
    </source>
</evidence>
<dbReference type="CDD" id="cd17321">
    <property type="entry name" value="MFS_MMR_MDR_like"/>
    <property type="match status" value="1"/>
</dbReference>
<dbReference type="Gene3D" id="1.20.1720.10">
    <property type="entry name" value="Multidrug resistance protein D"/>
    <property type="match status" value="1"/>
</dbReference>
<dbReference type="PANTHER" id="PTHR42718:SF49">
    <property type="entry name" value="EXPORT PROTEIN"/>
    <property type="match status" value="1"/>
</dbReference>
<reference evidence="7 8" key="1">
    <citation type="submission" date="2023-07" db="EMBL/GenBank/DDBJ databases">
        <authorList>
            <person name="Girao M."/>
            <person name="Carvalho M.F."/>
        </authorList>
    </citation>
    <scope>NUCLEOTIDE SEQUENCE [LARGE SCALE GENOMIC DNA]</scope>
    <source>
        <strain evidence="7 8">66/93</strain>
    </source>
</reference>
<comment type="subcellular location">
    <subcellularLocation>
        <location evidence="1">Cell membrane</location>
        <topology evidence="1">Multi-pass membrane protein</topology>
    </subcellularLocation>
</comment>
<dbReference type="EMBL" id="JAUUCC010000130">
    <property type="protein sequence ID" value="MEE2054804.1"/>
    <property type="molecule type" value="Genomic_DNA"/>
</dbReference>
<dbReference type="Proteomes" id="UP001348641">
    <property type="component" value="Unassembled WGS sequence"/>
</dbReference>
<feature type="transmembrane region" description="Helical" evidence="5">
    <location>
        <begin position="77"/>
        <end position="96"/>
    </location>
</feature>
<evidence type="ECO:0000256" key="3">
    <source>
        <dbReference type="ARBA" id="ARBA00022989"/>
    </source>
</evidence>
<feature type="transmembrane region" description="Helical" evidence="5">
    <location>
        <begin position="285"/>
        <end position="313"/>
    </location>
</feature>
<dbReference type="InterPro" id="IPR011701">
    <property type="entry name" value="MFS"/>
</dbReference>
<keyword evidence="2 5" id="KW-0812">Transmembrane</keyword>
<evidence type="ECO:0000313" key="8">
    <source>
        <dbReference type="Proteomes" id="UP001348641"/>
    </source>
</evidence>
<evidence type="ECO:0000256" key="4">
    <source>
        <dbReference type="ARBA" id="ARBA00023136"/>
    </source>
</evidence>